<evidence type="ECO:0000256" key="11">
    <source>
        <dbReference type="SAM" id="Coils"/>
    </source>
</evidence>
<dbReference type="SMART" id="SM00133">
    <property type="entry name" value="S_TK_X"/>
    <property type="match status" value="1"/>
</dbReference>
<dbReference type="InterPro" id="IPR050839">
    <property type="entry name" value="Rho-assoc_Ser/Thr_Kinase"/>
</dbReference>
<dbReference type="SMART" id="SM00220">
    <property type="entry name" value="S_TKc"/>
    <property type="match status" value="1"/>
</dbReference>
<evidence type="ECO:0000313" key="15">
    <source>
        <dbReference type="EMBL" id="KAL3270917.1"/>
    </source>
</evidence>
<keyword evidence="11" id="KW-0175">Coiled coil</keyword>
<feature type="coiled-coil region" evidence="11">
    <location>
        <begin position="871"/>
        <end position="968"/>
    </location>
</feature>
<dbReference type="GO" id="GO:0005524">
    <property type="term" value="F:ATP binding"/>
    <property type="evidence" value="ECO:0007669"/>
    <property type="project" value="UniProtKB-UniRule"/>
</dbReference>
<evidence type="ECO:0000259" key="13">
    <source>
        <dbReference type="PROSITE" id="PS50011"/>
    </source>
</evidence>
<feature type="coiled-coil region" evidence="11">
    <location>
        <begin position="607"/>
        <end position="824"/>
    </location>
</feature>
<dbReference type="EC" id="2.7.11.1" evidence="1"/>
<dbReference type="SUPFAM" id="SSF56112">
    <property type="entry name" value="Protein kinase-like (PK-like)"/>
    <property type="match status" value="1"/>
</dbReference>
<dbReference type="PROSITE" id="PS51285">
    <property type="entry name" value="AGC_KINASE_CTER"/>
    <property type="match status" value="1"/>
</dbReference>
<comment type="catalytic activity">
    <reaction evidence="9">
        <text>L-seryl-[protein] + ATP = O-phospho-L-seryl-[protein] + ADP + H(+)</text>
        <dbReference type="Rhea" id="RHEA:17989"/>
        <dbReference type="Rhea" id="RHEA-COMP:9863"/>
        <dbReference type="Rhea" id="RHEA-COMP:11604"/>
        <dbReference type="ChEBI" id="CHEBI:15378"/>
        <dbReference type="ChEBI" id="CHEBI:29999"/>
        <dbReference type="ChEBI" id="CHEBI:30616"/>
        <dbReference type="ChEBI" id="CHEBI:83421"/>
        <dbReference type="ChEBI" id="CHEBI:456216"/>
        <dbReference type="EC" id="2.7.11.1"/>
    </reaction>
</comment>
<dbReference type="InterPro" id="IPR011009">
    <property type="entry name" value="Kinase-like_dom_sf"/>
</dbReference>
<dbReference type="InterPro" id="IPR017441">
    <property type="entry name" value="Protein_kinase_ATP_BS"/>
</dbReference>
<organism evidence="15 16">
    <name type="scientific">Cryptolaemus montrouzieri</name>
    <dbReference type="NCBI Taxonomy" id="559131"/>
    <lineage>
        <taxon>Eukaryota</taxon>
        <taxon>Metazoa</taxon>
        <taxon>Ecdysozoa</taxon>
        <taxon>Arthropoda</taxon>
        <taxon>Hexapoda</taxon>
        <taxon>Insecta</taxon>
        <taxon>Pterygota</taxon>
        <taxon>Neoptera</taxon>
        <taxon>Endopterygota</taxon>
        <taxon>Coleoptera</taxon>
        <taxon>Polyphaga</taxon>
        <taxon>Cucujiformia</taxon>
        <taxon>Coccinelloidea</taxon>
        <taxon>Coccinellidae</taxon>
        <taxon>Scymninae</taxon>
        <taxon>Scymnini</taxon>
        <taxon>Cryptolaemus</taxon>
    </lineage>
</organism>
<dbReference type="InterPro" id="IPR000961">
    <property type="entry name" value="AGC-kinase_C"/>
</dbReference>
<evidence type="ECO:0000256" key="7">
    <source>
        <dbReference type="ARBA" id="ARBA00022840"/>
    </source>
</evidence>
<dbReference type="InterPro" id="IPR000719">
    <property type="entry name" value="Prot_kinase_dom"/>
</dbReference>
<evidence type="ECO:0000256" key="12">
    <source>
        <dbReference type="SAM" id="MobiDB-lite"/>
    </source>
</evidence>
<accession>A0ABD2MX83</accession>
<evidence type="ECO:0000256" key="2">
    <source>
        <dbReference type="ARBA" id="ARBA00022527"/>
    </source>
</evidence>
<sequence>METPGDTITARVARLNSEITGKIARKTSNGLVTREGLLDSLQALYDECSIENLQKLDKNIEYFVHTYKKTMENLKKTRINLSDFEIKNCIGRGHFGDVHVVIEKNTRDIYAMKSIRKCDSLDQKKTSFIAERNIMAFTQSPWLTSLQYAFQDATHLFFVMEFHPGGDLLGLLYKQGGTLPESAATFYLAEIILGLQDLHQMGYVHRDIKPDNILLDRCGHVKLADFGSAAKLNPSGFVTDGPPVGTPDYIAPEILQSMENRQGKIVKYGLSCDFWSVGILAYELAIGTAPFSGQNTSTVYSKIMNHTNNLKFPADVVLSQAYVTFIKSLVVDEKNRLSLNQILKHPLFKNVHFDTLRDQVPPFVPKISSFDDTSNFADVPTRKKAPCIDNFKKKTQFSGRNLPFVGFTFTPDNESVESSFDQRKVKDEMVENLKSEVEKLRKKLAKNEGSGKEKENLEKKLEEKSRKLENVESVRSQLEKDVANNIAECAALKRTLELERKDRAELEKKALELIKSAKTKWENEEKRKIDSLNFTIEEQKGKIRQLMDTNKMLDEQVQHALKMEAKHKVSMETVEKLSRRSVIGLESRLDRVTLETQNTISDLQGRLNEQFYQKTALERQISKLKEKESVLNTQLKNSEDNYKNLNCQVDAAEILIRDLEKKVTSLEKESELLDSCRDENQSLKERINDSKKTIKDLENRCTYLEMENKNIETLRIQIEDMNQKMKNMQMELKKITELEVELQKEKEKTKSLNNQIQETQNTISETQELRELRTKYWRMEKELNNLKIDKRILERELKENEAKNKQLQEDIEKLNNKMLEHKKIHESALIEMNSIHDSLSMELMKVKETERSLQAKLSAEQKINEESKNIVAELKALSNGKEEKIRKLTSESELLRKQLGSFEVEKEKLGVNVDIVNKEKMELKNHLEKARRENQNLQMNLEALREACTLLESQVVEYEKLNESFKEKEKVLNSNTEKLIADLCVAKKEIQEAKKLANEEKSYKLIAETKNQRYQEEIESLRGENDAYKQQAKEYREYSNQLSEELTVAEEKITDLEVSGKSFERQLEDFILENRQLKEEVSEYITQLHKCREINYKLKHQVNELKDNKNILINKINELDVLLQEKSSYYKEREIKSEATIKQQIKLIDYLQSKIDDNQSKKKLSPCLDTPRKKILHL</sequence>
<evidence type="ECO:0000259" key="14">
    <source>
        <dbReference type="PROSITE" id="PS51285"/>
    </source>
</evidence>
<evidence type="ECO:0000256" key="6">
    <source>
        <dbReference type="ARBA" id="ARBA00022777"/>
    </source>
</evidence>
<keyword evidence="3" id="KW-0597">Phosphoprotein</keyword>
<comment type="caution">
    <text evidence="15">The sequence shown here is derived from an EMBL/GenBank/DDBJ whole genome shotgun (WGS) entry which is preliminary data.</text>
</comment>
<evidence type="ECO:0000256" key="9">
    <source>
        <dbReference type="ARBA" id="ARBA00048679"/>
    </source>
</evidence>
<feature type="binding site" evidence="10">
    <location>
        <position position="117"/>
    </location>
    <ligand>
        <name>ATP</name>
        <dbReference type="ChEBI" id="CHEBI:30616"/>
    </ligand>
</feature>
<feature type="region of interest" description="Disordered" evidence="12">
    <location>
        <begin position="444"/>
        <end position="470"/>
    </location>
</feature>
<keyword evidence="7 10" id="KW-0067">ATP-binding</keyword>
<evidence type="ECO:0000313" key="16">
    <source>
        <dbReference type="Proteomes" id="UP001516400"/>
    </source>
</evidence>
<keyword evidence="5 10" id="KW-0547">Nucleotide-binding</keyword>
<evidence type="ECO:0000256" key="10">
    <source>
        <dbReference type="PROSITE-ProRule" id="PRU10141"/>
    </source>
</evidence>
<dbReference type="GO" id="GO:0004674">
    <property type="term" value="F:protein serine/threonine kinase activity"/>
    <property type="evidence" value="ECO:0007669"/>
    <property type="project" value="UniProtKB-KW"/>
</dbReference>
<protein>
    <recommendedName>
        <fullName evidence="1">non-specific serine/threonine protein kinase</fullName>
        <ecNumber evidence="1">2.7.11.1</ecNumber>
    </recommendedName>
</protein>
<feature type="domain" description="AGC-kinase C-terminal" evidence="14">
    <location>
        <begin position="349"/>
        <end position="419"/>
    </location>
</feature>
<comment type="catalytic activity">
    <reaction evidence="8">
        <text>L-threonyl-[protein] + ATP = O-phospho-L-threonyl-[protein] + ADP + H(+)</text>
        <dbReference type="Rhea" id="RHEA:46608"/>
        <dbReference type="Rhea" id="RHEA-COMP:11060"/>
        <dbReference type="Rhea" id="RHEA-COMP:11605"/>
        <dbReference type="ChEBI" id="CHEBI:15378"/>
        <dbReference type="ChEBI" id="CHEBI:30013"/>
        <dbReference type="ChEBI" id="CHEBI:30616"/>
        <dbReference type="ChEBI" id="CHEBI:61977"/>
        <dbReference type="ChEBI" id="CHEBI:456216"/>
        <dbReference type="EC" id="2.7.11.1"/>
    </reaction>
</comment>
<dbReference type="PANTHER" id="PTHR22988">
    <property type="entry name" value="MYOTONIC DYSTROPHY S/T KINASE-RELATED"/>
    <property type="match status" value="1"/>
</dbReference>
<name>A0ABD2MX83_9CUCU</name>
<dbReference type="PROSITE" id="PS00107">
    <property type="entry name" value="PROTEIN_KINASE_ATP"/>
    <property type="match status" value="1"/>
</dbReference>
<dbReference type="EMBL" id="JABFTP020000042">
    <property type="protein sequence ID" value="KAL3270917.1"/>
    <property type="molecule type" value="Genomic_DNA"/>
</dbReference>
<keyword evidence="6" id="KW-0418">Kinase</keyword>
<feature type="coiled-coil region" evidence="11">
    <location>
        <begin position="1004"/>
        <end position="1122"/>
    </location>
</feature>
<evidence type="ECO:0000256" key="3">
    <source>
        <dbReference type="ARBA" id="ARBA00022553"/>
    </source>
</evidence>
<dbReference type="Gene3D" id="1.10.510.10">
    <property type="entry name" value="Transferase(Phosphotransferase) domain 1"/>
    <property type="match status" value="1"/>
</dbReference>
<dbReference type="InterPro" id="IPR008271">
    <property type="entry name" value="Ser/Thr_kinase_AS"/>
</dbReference>
<dbReference type="Gene3D" id="3.30.200.20">
    <property type="entry name" value="Phosphorylase Kinase, domain 1"/>
    <property type="match status" value="1"/>
</dbReference>
<reference evidence="15 16" key="1">
    <citation type="journal article" date="2021" name="BMC Biol.">
        <title>Horizontally acquired antibacterial genes associated with adaptive radiation of ladybird beetles.</title>
        <authorList>
            <person name="Li H.S."/>
            <person name="Tang X.F."/>
            <person name="Huang Y.H."/>
            <person name="Xu Z.Y."/>
            <person name="Chen M.L."/>
            <person name="Du X.Y."/>
            <person name="Qiu B.Y."/>
            <person name="Chen P.T."/>
            <person name="Zhang W."/>
            <person name="Slipinski A."/>
            <person name="Escalona H.E."/>
            <person name="Waterhouse R.M."/>
            <person name="Zwick A."/>
            <person name="Pang H."/>
        </authorList>
    </citation>
    <scope>NUCLEOTIDE SEQUENCE [LARGE SCALE GENOMIC DNA]</scope>
    <source>
        <strain evidence="15">SYSU2018</strain>
    </source>
</reference>
<evidence type="ECO:0000256" key="4">
    <source>
        <dbReference type="ARBA" id="ARBA00022679"/>
    </source>
</evidence>
<proteinExistence type="predicted"/>
<dbReference type="AlphaFoldDB" id="A0ABD2MX83"/>
<keyword evidence="2" id="KW-0723">Serine/threonine-protein kinase</keyword>
<keyword evidence="16" id="KW-1185">Reference proteome</keyword>
<dbReference type="PROSITE" id="PS00108">
    <property type="entry name" value="PROTEIN_KINASE_ST"/>
    <property type="match status" value="1"/>
</dbReference>
<evidence type="ECO:0000256" key="8">
    <source>
        <dbReference type="ARBA" id="ARBA00047899"/>
    </source>
</evidence>
<keyword evidence="4" id="KW-0808">Transferase</keyword>
<dbReference type="Proteomes" id="UP001516400">
    <property type="component" value="Unassembled WGS sequence"/>
</dbReference>
<dbReference type="PANTHER" id="PTHR22988:SF71">
    <property type="entry name" value="CITRON RHO-INTERACTING KINASE"/>
    <property type="match status" value="1"/>
</dbReference>
<dbReference type="Pfam" id="PF00069">
    <property type="entry name" value="Pkinase"/>
    <property type="match status" value="1"/>
</dbReference>
<gene>
    <name evidence="15" type="ORF">HHI36_021424</name>
</gene>
<feature type="domain" description="Protein kinase" evidence="13">
    <location>
        <begin position="84"/>
        <end position="348"/>
    </location>
</feature>
<dbReference type="PROSITE" id="PS50011">
    <property type="entry name" value="PROTEIN_KINASE_DOM"/>
    <property type="match status" value="1"/>
</dbReference>
<evidence type="ECO:0000256" key="1">
    <source>
        <dbReference type="ARBA" id="ARBA00012513"/>
    </source>
</evidence>
<evidence type="ECO:0000256" key="5">
    <source>
        <dbReference type="ARBA" id="ARBA00022741"/>
    </source>
</evidence>
<dbReference type="FunFam" id="1.10.510.10:FF:000751">
    <property type="entry name" value="Non-specific serine/threonine protein kinase"/>
    <property type="match status" value="1"/>
</dbReference>